<evidence type="ECO:0000256" key="4">
    <source>
        <dbReference type="PIRSR" id="PIRSR606225-1"/>
    </source>
</evidence>
<evidence type="ECO:0000259" key="6">
    <source>
        <dbReference type="Pfam" id="PF00849"/>
    </source>
</evidence>
<dbReference type="FunFam" id="3.30.2350.10:FF:000005">
    <property type="entry name" value="Pseudouridine synthase"/>
    <property type="match status" value="1"/>
</dbReference>
<dbReference type="InterPro" id="IPR006224">
    <property type="entry name" value="PsdUridine_synth_RluA-like_CS"/>
</dbReference>
<organism evidence="7 8">
    <name type="scientific">Aquibacillus halophilus</name>
    <dbReference type="NCBI Taxonomy" id="930132"/>
    <lineage>
        <taxon>Bacteria</taxon>
        <taxon>Bacillati</taxon>
        <taxon>Bacillota</taxon>
        <taxon>Bacilli</taxon>
        <taxon>Bacillales</taxon>
        <taxon>Bacillaceae</taxon>
        <taxon>Aquibacillus</taxon>
    </lineage>
</organism>
<dbReference type="NCBIfam" id="TIGR00005">
    <property type="entry name" value="rluA_subfam"/>
    <property type="match status" value="1"/>
</dbReference>
<accession>A0A6A8DHS9</accession>
<dbReference type="PROSITE" id="PS01129">
    <property type="entry name" value="PSI_RLU"/>
    <property type="match status" value="1"/>
</dbReference>
<evidence type="ECO:0000256" key="1">
    <source>
        <dbReference type="ARBA" id="ARBA00000073"/>
    </source>
</evidence>
<dbReference type="InterPro" id="IPR006225">
    <property type="entry name" value="PsdUridine_synth_RluC/D"/>
</dbReference>
<dbReference type="GO" id="GO:0003723">
    <property type="term" value="F:RNA binding"/>
    <property type="evidence" value="ECO:0007669"/>
    <property type="project" value="InterPro"/>
</dbReference>
<comment type="catalytic activity">
    <reaction evidence="1 5">
        <text>a uridine in RNA = a pseudouridine in RNA</text>
        <dbReference type="Rhea" id="RHEA:48348"/>
        <dbReference type="Rhea" id="RHEA-COMP:12068"/>
        <dbReference type="Rhea" id="RHEA-COMP:12069"/>
        <dbReference type="ChEBI" id="CHEBI:65314"/>
        <dbReference type="ChEBI" id="CHEBI:65315"/>
    </reaction>
</comment>
<dbReference type="GO" id="GO:0000455">
    <property type="term" value="P:enzyme-directed rRNA pseudouridine synthesis"/>
    <property type="evidence" value="ECO:0007669"/>
    <property type="project" value="TreeGrafter"/>
</dbReference>
<name>A0A6A8DHS9_9BACI</name>
<reference evidence="7" key="1">
    <citation type="submission" date="2019-11" db="EMBL/GenBank/DDBJ databases">
        <authorList>
            <person name="Li J."/>
        </authorList>
    </citation>
    <scope>NUCLEOTIDE SEQUENCE</scope>
    <source>
        <strain evidence="7">B6B</strain>
    </source>
</reference>
<keyword evidence="8" id="KW-1185">Reference proteome</keyword>
<sequence>MMVKEYLRVVGGLSRRLVKAVKFQGGNLTINGEFSTVRKKLTIGDELIVTFPQETKGSFMHPEHIPLDIVYEDADVMVINKPAHIATIPSLHHTSGTIANGLLGYYEKHNLTYTVHIVTRLDRDTSGLLLVAKHRFSHSILSKEQKLGSVNRSYFAIVEGTMNQKQGTIDAPIARKDDSIIERMVKDGGQHAITHYQVLEETDLYSLVDVRLETGRTHQIRVHFSHIGHPLVGDDLYGGSINHLDRQALHCKSLEFTQPITKQRLHFKSQLPLEMRSLLK</sequence>
<gene>
    <name evidence="7" type="ORF">GH741_11985</name>
</gene>
<dbReference type="Proteomes" id="UP000799092">
    <property type="component" value="Unassembled WGS sequence"/>
</dbReference>
<dbReference type="InterPro" id="IPR020103">
    <property type="entry name" value="PsdUridine_synth_cat_dom_sf"/>
</dbReference>
<dbReference type="CDD" id="cd02869">
    <property type="entry name" value="PseudoU_synth_RluA_like"/>
    <property type="match status" value="1"/>
</dbReference>
<dbReference type="OrthoDB" id="9807829at2"/>
<evidence type="ECO:0000256" key="3">
    <source>
        <dbReference type="ARBA" id="ARBA00023235"/>
    </source>
</evidence>
<dbReference type="GO" id="GO:0140098">
    <property type="term" value="F:catalytic activity, acting on RNA"/>
    <property type="evidence" value="ECO:0007669"/>
    <property type="project" value="UniProtKB-ARBA"/>
</dbReference>
<feature type="active site" evidence="4">
    <location>
        <position position="122"/>
    </location>
</feature>
<dbReference type="InterPro" id="IPR006145">
    <property type="entry name" value="PsdUridine_synth_RsuA/RluA"/>
</dbReference>
<comment type="caution">
    <text evidence="7">The sequence shown here is derived from an EMBL/GenBank/DDBJ whole genome shotgun (WGS) entry which is preliminary data.</text>
</comment>
<dbReference type="GO" id="GO:0009982">
    <property type="term" value="F:pseudouridine synthase activity"/>
    <property type="evidence" value="ECO:0007669"/>
    <property type="project" value="InterPro"/>
</dbReference>
<proteinExistence type="inferred from homology"/>
<dbReference type="SUPFAM" id="SSF55120">
    <property type="entry name" value="Pseudouridine synthase"/>
    <property type="match status" value="1"/>
</dbReference>
<dbReference type="EMBL" id="WJNG01000009">
    <property type="protein sequence ID" value="MRH43399.1"/>
    <property type="molecule type" value="Genomic_DNA"/>
</dbReference>
<dbReference type="Pfam" id="PF00849">
    <property type="entry name" value="PseudoU_synth_2"/>
    <property type="match status" value="1"/>
</dbReference>
<dbReference type="Gene3D" id="3.30.2350.10">
    <property type="entry name" value="Pseudouridine synthase"/>
    <property type="match status" value="1"/>
</dbReference>
<dbReference type="AlphaFoldDB" id="A0A6A8DHS9"/>
<comment type="function">
    <text evidence="5">Responsible for synthesis of pseudouridine from uracil.</text>
</comment>
<dbReference type="EC" id="5.4.99.-" evidence="5"/>
<comment type="similarity">
    <text evidence="2 5">Belongs to the pseudouridine synthase RluA family.</text>
</comment>
<keyword evidence="3 5" id="KW-0413">Isomerase</keyword>
<evidence type="ECO:0000256" key="5">
    <source>
        <dbReference type="RuleBase" id="RU362028"/>
    </source>
</evidence>
<dbReference type="InterPro" id="IPR050188">
    <property type="entry name" value="RluA_PseudoU_synthase"/>
</dbReference>
<feature type="domain" description="Pseudouridine synthase RsuA/RluA-like" evidence="6">
    <location>
        <begin position="75"/>
        <end position="226"/>
    </location>
</feature>
<dbReference type="PANTHER" id="PTHR21600:SF35">
    <property type="entry name" value="PSEUDOURIDINE SYNTHASE"/>
    <property type="match status" value="1"/>
</dbReference>
<evidence type="ECO:0000313" key="7">
    <source>
        <dbReference type="EMBL" id="MRH43399.1"/>
    </source>
</evidence>
<evidence type="ECO:0000313" key="8">
    <source>
        <dbReference type="Proteomes" id="UP000799092"/>
    </source>
</evidence>
<protein>
    <recommendedName>
        <fullName evidence="5">Pseudouridine synthase</fullName>
        <ecNumber evidence="5">5.4.99.-</ecNumber>
    </recommendedName>
</protein>
<evidence type="ECO:0000256" key="2">
    <source>
        <dbReference type="ARBA" id="ARBA00010876"/>
    </source>
</evidence>
<dbReference type="PANTHER" id="PTHR21600">
    <property type="entry name" value="MITOCHONDRIAL RNA PSEUDOURIDINE SYNTHASE"/>
    <property type="match status" value="1"/>
</dbReference>